<dbReference type="OrthoDB" id="5585464at2759"/>
<name>A0A517L9T6_9PEZI</name>
<protein>
    <recommendedName>
        <fullName evidence="2">tRNA (adenine(58)-N(1))-methyltransferase catalytic subunit TRM61</fullName>
        <ecNumber evidence="1">2.1.1.220</ecNumber>
    </recommendedName>
    <alternativeName>
        <fullName evidence="7">tRNA(m1A58)-methyltransferase subunit TRM61</fullName>
    </alternativeName>
</protein>
<organism evidence="9 10">
    <name type="scientific">Venturia effusa</name>
    <dbReference type="NCBI Taxonomy" id="50376"/>
    <lineage>
        <taxon>Eukaryota</taxon>
        <taxon>Fungi</taxon>
        <taxon>Dikarya</taxon>
        <taxon>Ascomycota</taxon>
        <taxon>Pezizomycotina</taxon>
        <taxon>Dothideomycetes</taxon>
        <taxon>Pleosporomycetidae</taxon>
        <taxon>Venturiales</taxon>
        <taxon>Venturiaceae</taxon>
        <taxon>Venturia</taxon>
    </lineage>
</organism>
<dbReference type="InterPro" id="IPR029063">
    <property type="entry name" value="SAM-dependent_MTases_sf"/>
</dbReference>
<dbReference type="Proteomes" id="UP000316270">
    <property type="component" value="Chromosome 7"/>
</dbReference>
<evidence type="ECO:0000256" key="6">
    <source>
        <dbReference type="ARBA" id="ARBA00022694"/>
    </source>
</evidence>
<feature type="compositionally biased region" description="Low complexity" evidence="8">
    <location>
        <begin position="263"/>
        <end position="272"/>
    </location>
</feature>
<keyword evidence="3" id="KW-0489">Methyltransferase</keyword>
<dbReference type="PANTHER" id="PTHR12133:SF1">
    <property type="entry name" value="TRNA (ADENINE(58)-N(1))-METHYLTRANSFERASE, MITOCHONDRIAL"/>
    <property type="match status" value="1"/>
</dbReference>
<evidence type="ECO:0000256" key="5">
    <source>
        <dbReference type="ARBA" id="ARBA00022691"/>
    </source>
</evidence>
<reference evidence="9 10" key="1">
    <citation type="submission" date="2019-07" db="EMBL/GenBank/DDBJ databases">
        <title>Finished genome of Venturia effusa.</title>
        <authorList>
            <person name="Young C.A."/>
            <person name="Cox M.P."/>
            <person name="Ganley A.R.D."/>
            <person name="David W.J."/>
        </authorList>
    </citation>
    <scope>NUCLEOTIDE SEQUENCE [LARGE SCALE GENOMIC DNA]</scope>
    <source>
        <strain evidence="10">albino</strain>
    </source>
</reference>
<keyword evidence="10" id="KW-1185">Reference proteome</keyword>
<feature type="compositionally biased region" description="Pro residues" evidence="8">
    <location>
        <begin position="253"/>
        <end position="262"/>
    </location>
</feature>
<evidence type="ECO:0000313" key="9">
    <source>
        <dbReference type="EMBL" id="QDS72394.1"/>
    </source>
</evidence>
<feature type="compositionally biased region" description="Polar residues" evidence="8">
    <location>
        <begin position="235"/>
        <end position="247"/>
    </location>
</feature>
<evidence type="ECO:0000313" key="10">
    <source>
        <dbReference type="Proteomes" id="UP000316270"/>
    </source>
</evidence>
<evidence type="ECO:0000256" key="2">
    <source>
        <dbReference type="ARBA" id="ARBA00015963"/>
    </source>
</evidence>
<dbReference type="STRING" id="50376.A0A517L9T6"/>
<gene>
    <name evidence="9" type="ORF">FKW77_008683</name>
</gene>
<dbReference type="FunFam" id="3.10.330.20:FF:000003">
    <property type="entry name" value="tRNA (Adenine(58)-N(1))-methyltransferase, mitochondrial isoform X1"/>
    <property type="match status" value="1"/>
</dbReference>
<evidence type="ECO:0000256" key="4">
    <source>
        <dbReference type="ARBA" id="ARBA00022679"/>
    </source>
</evidence>
<dbReference type="Gene3D" id="3.40.50.150">
    <property type="entry name" value="Vaccinia Virus protein VP39"/>
    <property type="match status" value="1"/>
</dbReference>
<keyword evidence="5" id="KW-0949">S-adenosyl-L-methionine</keyword>
<dbReference type="EMBL" id="CP042191">
    <property type="protein sequence ID" value="QDS72394.1"/>
    <property type="molecule type" value="Genomic_DNA"/>
</dbReference>
<dbReference type="EC" id="2.1.1.220" evidence="1"/>
<sequence>MRHIHLSRSSRLLRPSSVCCNPRRWASQGKVFREGDLVIVKSAGRSEDDGWLIKLKEAQKIESNKGFVRHQEIIGLSNGTLIRSHVGAQFRVFEPSLAEYVTLSRRLVTPIYPNDANSIVNLLDLHPPEHKDPIYDNDPLQILEVGTGNGSLTLYIAKAIHAYNEEARREGADSETSLEVDRRKAILHTTDVVQKHSQHAETIVKGFRHGLYASNVDFHVGSMEDFFKNIVTKTSKTTEDPSSTSTLSNSPQETPPTPPSTPEAPSSPLTTTYSPLQPITPPFLSHIIIDTPSSYKQIELGTKYLLPGGKIIIFNPSVTQIGECTELIKRLNLPLDQETVLELGPNISGGRTWDVRAITPRLDVRWAEQARLEKAKRRLAENTDASQSEQDALSSVEAVEEEAAKKAVEDQKFVMVCRPKVGKMIVGGGFVGVWRKLSD</sequence>
<keyword evidence="4" id="KW-0808">Transferase</keyword>
<evidence type="ECO:0000256" key="3">
    <source>
        <dbReference type="ARBA" id="ARBA00022603"/>
    </source>
</evidence>
<evidence type="ECO:0000256" key="7">
    <source>
        <dbReference type="ARBA" id="ARBA00033309"/>
    </source>
</evidence>
<dbReference type="PROSITE" id="PS51620">
    <property type="entry name" value="SAM_TRM61"/>
    <property type="match status" value="1"/>
</dbReference>
<dbReference type="GO" id="GO:0030488">
    <property type="term" value="P:tRNA methylation"/>
    <property type="evidence" value="ECO:0007669"/>
    <property type="project" value="InterPro"/>
</dbReference>
<dbReference type="InterPro" id="IPR014816">
    <property type="entry name" value="tRNA_MeTrfase_Gcd14"/>
</dbReference>
<dbReference type="GO" id="GO:0031515">
    <property type="term" value="C:tRNA (m1A) methyltransferase complex"/>
    <property type="evidence" value="ECO:0007669"/>
    <property type="project" value="InterPro"/>
</dbReference>
<evidence type="ECO:0000256" key="8">
    <source>
        <dbReference type="SAM" id="MobiDB-lite"/>
    </source>
</evidence>
<feature type="region of interest" description="Disordered" evidence="8">
    <location>
        <begin position="235"/>
        <end position="275"/>
    </location>
</feature>
<accession>A0A517L9T6</accession>
<dbReference type="PANTHER" id="PTHR12133">
    <property type="entry name" value="TRNA (ADENINE(58)-N(1))-METHYLTRANSFERASE"/>
    <property type="match status" value="1"/>
</dbReference>
<dbReference type="SUPFAM" id="SSF53335">
    <property type="entry name" value="S-adenosyl-L-methionine-dependent methyltransferases"/>
    <property type="match status" value="1"/>
</dbReference>
<dbReference type="AlphaFoldDB" id="A0A517L9T6"/>
<keyword evidence="6" id="KW-0819">tRNA processing</keyword>
<proteinExistence type="predicted"/>
<dbReference type="GO" id="GO:0160107">
    <property type="term" value="F:tRNA (adenine(58)-N1)-methyltransferase activity"/>
    <property type="evidence" value="ECO:0007669"/>
    <property type="project" value="UniProtKB-EC"/>
</dbReference>
<dbReference type="Gene3D" id="3.10.330.20">
    <property type="match status" value="1"/>
</dbReference>
<dbReference type="GO" id="GO:0005739">
    <property type="term" value="C:mitochondrion"/>
    <property type="evidence" value="ECO:0007669"/>
    <property type="project" value="TreeGrafter"/>
</dbReference>
<evidence type="ECO:0000256" key="1">
    <source>
        <dbReference type="ARBA" id="ARBA00012796"/>
    </source>
</evidence>